<sequence length="780" mass="86735">MIISPPFLPSEPSGTGHEMNSAPAGNTVVPEHNICQSGMQECAPGNGAYPVSYSLGWHGGPHLVAPKAANGQSEPVRAIADGEVVYVRETDASEKPALQYRNVRTDDGCVVIKHTTEIGEGDSAKVTFYSIYMHLQSVTVKPGKLVYRKDLLGMPGQIYGQRGQMHFEIVCDTANLKKLVGRTTGPLTATQGRTDAIYGDIWFKVPKGLKFFANRPHPYRRDDTEPPQGPHPSVQTQPAAGTTKVDLLIQMHYEKGDCTLTTFTLASDGRCVRVGEPVKTHGYEYSLYAEAMRLNGQYRDGSTNPAAPAPAAPAPSLIYEMLRLGRAIGEPMPANVKFGHWRKIATPDGTGWINLNAPKNEGHYGATPYAGISVYSDADFPHWAGWSLIDDDATPDSLCESPTIKRWLDLDGDGEVTHAEAKEALHRGDVRKRMAQAICKFPVEWAKQDIDTRWGWLKSPHDALPTPLAAEDFDTLKAHIEALAFWEDIQTPDPPSAADCWHLPPKAIIGHLRKCTWLSKAEMQQLLPMHIVRKDRHGQHHWEPVPHNGRTDAIIQRYRVELNKSLRKYGITTPFRIAAFFAQATVESDWFRSLEEGDGRNAALHNGWYGRGFLQLTAPRGDLNHGNNNYYNYFRWRGRVPIPIPPTSQILQWRQDVANNPDDAAQSAGFYWTKLQFSSSSPHATETALQYADELHPNVRHSVSVVHGQQAYYSNETARRTAAMVNIPGAVYGHYSVNGLTDRYSAYANALVVLTDTPSFPDAHGVAKEWPENFQRRTSW</sequence>
<dbReference type="InterPro" id="IPR011055">
    <property type="entry name" value="Dup_hybrid_motif"/>
</dbReference>
<evidence type="ECO:0000259" key="2">
    <source>
        <dbReference type="Pfam" id="PF01551"/>
    </source>
</evidence>
<evidence type="ECO:0000313" key="3">
    <source>
        <dbReference type="EMBL" id="KWF51601.1"/>
    </source>
</evidence>
<feature type="domain" description="M23ase beta-sheet core" evidence="2">
    <location>
        <begin position="71"/>
        <end position="170"/>
    </location>
</feature>
<dbReference type="SUPFAM" id="SSF53955">
    <property type="entry name" value="Lysozyme-like"/>
    <property type="match status" value="1"/>
</dbReference>
<dbReference type="CDD" id="cd12797">
    <property type="entry name" value="M23_peptidase"/>
    <property type="match status" value="1"/>
</dbReference>
<comment type="caution">
    <text evidence="3">The sequence shown here is derived from an EMBL/GenBank/DDBJ whole genome shotgun (WGS) entry which is preliminary data.</text>
</comment>
<reference evidence="3 4" key="1">
    <citation type="submission" date="2015-11" db="EMBL/GenBank/DDBJ databases">
        <title>Expanding the genomic diversity of Burkholderia species for the development of highly accurate diagnostics.</title>
        <authorList>
            <person name="Sahl J."/>
            <person name="Keim P."/>
            <person name="Wagner D."/>
        </authorList>
    </citation>
    <scope>NUCLEOTIDE SEQUENCE [LARGE SCALE GENOMIC DNA]</scope>
    <source>
        <strain evidence="3 4">MSMB378WGS</strain>
    </source>
</reference>
<feature type="region of interest" description="Disordered" evidence="1">
    <location>
        <begin position="1"/>
        <end position="25"/>
    </location>
</feature>
<dbReference type="AlphaFoldDB" id="A0AAW3PE59"/>
<dbReference type="EMBL" id="LPJV01000036">
    <property type="protein sequence ID" value="KWF51601.1"/>
    <property type="molecule type" value="Genomic_DNA"/>
</dbReference>
<dbReference type="InterPro" id="IPR016047">
    <property type="entry name" value="M23ase_b-sheet_dom"/>
</dbReference>
<dbReference type="Pfam" id="PF01551">
    <property type="entry name" value="Peptidase_M23"/>
    <property type="match status" value="1"/>
</dbReference>
<evidence type="ECO:0000313" key="4">
    <source>
        <dbReference type="Proteomes" id="UP000063236"/>
    </source>
</evidence>
<protein>
    <recommendedName>
        <fullName evidence="2">M23ase beta-sheet core domain-containing protein</fullName>
    </recommendedName>
</protein>
<organism evidence="3 4">
    <name type="scientific">Burkholderia diffusa</name>
    <dbReference type="NCBI Taxonomy" id="488732"/>
    <lineage>
        <taxon>Bacteria</taxon>
        <taxon>Pseudomonadati</taxon>
        <taxon>Pseudomonadota</taxon>
        <taxon>Betaproteobacteria</taxon>
        <taxon>Burkholderiales</taxon>
        <taxon>Burkholderiaceae</taxon>
        <taxon>Burkholderia</taxon>
        <taxon>Burkholderia cepacia complex</taxon>
    </lineage>
</organism>
<dbReference type="SUPFAM" id="SSF51261">
    <property type="entry name" value="Duplicated hybrid motif"/>
    <property type="match status" value="1"/>
</dbReference>
<dbReference type="RefSeq" id="WP_060188850.1">
    <property type="nucleotide sequence ID" value="NZ_LPJS01000046.1"/>
</dbReference>
<accession>A0AAW3PE59</accession>
<name>A0AAW3PE59_9BURK</name>
<dbReference type="InterPro" id="IPR023346">
    <property type="entry name" value="Lysozyme-like_dom_sf"/>
</dbReference>
<proteinExistence type="predicted"/>
<gene>
    <name evidence="3" type="ORF">WL88_16910</name>
</gene>
<evidence type="ECO:0000256" key="1">
    <source>
        <dbReference type="SAM" id="MobiDB-lite"/>
    </source>
</evidence>
<dbReference type="Gene3D" id="2.70.70.10">
    <property type="entry name" value="Glucose Permease (Domain IIA)"/>
    <property type="match status" value="1"/>
</dbReference>
<dbReference type="Proteomes" id="UP000063236">
    <property type="component" value="Unassembled WGS sequence"/>
</dbReference>
<feature type="region of interest" description="Disordered" evidence="1">
    <location>
        <begin position="214"/>
        <end position="239"/>
    </location>
</feature>
<dbReference type="Gene3D" id="1.10.530.10">
    <property type="match status" value="1"/>
</dbReference>